<evidence type="ECO:0000313" key="4">
    <source>
        <dbReference type="EMBL" id="PAA69782.1"/>
    </source>
</evidence>
<keyword evidence="2" id="KW-0732">Signal</keyword>
<dbReference type="OrthoDB" id="417046at2759"/>
<proteinExistence type="predicted"/>
<accession>A0A267F9V2</accession>
<keyword evidence="1" id="KW-0472">Membrane</keyword>
<dbReference type="EMBL" id="NIVC01001291">
    <property type="protein sequence ID" value="PAA69782.1"/>
    <property type="molecule type" value="Genomic_DNA"/>
</dbReference>
<organism evidence="4 5">
    <name type="scientific">Macrostomum lignano</name>
    <dbReference type="NCBI Taxonomy" id="282301"/>
    <lineage>
        <taxon>Eukaryota</taxon>
        <taxon>Metazoa</taxon>
        <taxon>Spiralia</taxon>
        <taxon>Lophotrochozoa</taxon>
        <taxon>Platyhelminthes</taxon>
        <taxon>Rhabditophora</taxon>
        <taxon>Macrostomorpha</taxon>
        <taxon>Macrostomida</taxon>
        <taxon>Macrostomidae</taxon>
        <taxon>Macrostomum</taxon>
    </lineage>
</organism>
<reference evidence="4 5" key="1">
    <citation type="submission" date="2017-06" db="EMBL/GenBank/DDBJ databases">
        <title>A platform for efficient transgenesis in Macrostomum lignano, a flatworm model organism for stem cell research.</title>
        <authorList>
            <person name="Berezikov E."/>
        </authorList>
    </citation>
    <scope>NUCLEOTIDE SEQUENCE [LARGE SCALE GENOMIC DNA]</scope>
    <source>
        <strain evidence="4">DV1</strain>
        <tissue evidence="4">Whole organism</tissue>
    </source>
</reference>
<dbReference type="InterPro" id="IPR013098">
    <property type="entry name" value="Ig_I-set"/>
</dbReference>
<dbReference type="Pfam" id="PF07679">
    <property type="entry name" value="I-set"/>
    <property type="match status" value="1"/>
</dbReference>
<dbReference type="PROSITE" id="PS50835">
    <property type="entry name" value="IG_LIKE"/>
    <property type="match status" value="2"/>
</dbReference>
<feature type="domain" description="Ig-like" evidence="3">
    <location>
        <begin position="34"/>
        <end position="139"/>
    </location>
</feature>
<dbReference type="AlphaFoldDB" id="A0A267F9V2"/>
<dbReference type="STRING" id="282301.A0A267F9V2"/>
<dbReference type="InterPro" id="IPR007110">
    <property type="entry name" value="Ig-like_dom"/>
</dbReference>
<dbReference type="InterPro" id="IPR036179">
    <property type="entry name" value="Ig-like_dom_sf"/>
</dbReference>
<dbReference type="InterPro" id="IPR003599">
    <property type="entry name" value="Ig_sub"/>
</dbReference>
<protein>
    <recommendedName>
        <fullName evidence="3">Ig-like domain-containing protein</fullName>
    </recommendedName>
</protein>
<dbReference type="InterPro" id="IPR003598">
    <property type="entry name" value="Ig_sub2"/>
</dbReference>
<feature type="domain" description="Ig-like" evidence="3">
    <location>
        <begin position="141"/>
        <end position="229"/>
    </location>
</feature>
<dbReference type="InterPro" id="IPR013783">
    <property type="entry name" value="Ig-like_fold"/>
</dbReference>
<comment type="caution">
    <text evidence="4">The sequence shown here is derived from an EMBL/GenBank/DDBJ whole genome shotgun (WGS) entry which is preliminary data.</text>
</comment>
<keyword evidence="1" id="KW-1133">Transmembrane helix</keyword>
<feature type="signal peptide" evidence="2">
    <location>
        <begin position="1"/>
        <end position="26"/>
    </location>
</feature>
<sequence>MSIMFACQSPIAAAVLQLLLAAVMSAQHINVTVDDVSVSLKDSGSLTGEKYTLGKLKRLAITCRASSSGVLSPSSFFWRLENSNSSATVDARITVDTKLADNGLSGTSVLNINYPVKSDITNFVCIVNQTASATGRFLSAPLLTMKVDGANEYDVAMWPGESVAILCLVEGNPMGDIRWTKSVDPAFNLTNNNTLYLSSVSYEADRGYITCASKNRYGENTARLFLRVKSPLSFLTPLVAIGCEIVAILVIVVVYELYNKRRRQVVDGDDPKSE</sequence>
<evidence type="ECO:0000313" key="5">
    <source>
        <dbReference type="Proteomes" id="UP000215902"/>
    </source>
</evidence>
<dbReference type="SMART" id="SM00409">
    <property type="entry name" value="IG"/>
    <property type="match status" value="1"/>
</dbReference>
<evidence type="ECO:0000256" key="2">
    <source>
        <dbReference type="SAM" id="SignalP"/>
    </source>
</evidence>
<dbReference type="Proteomes" id="UP000215902">
    <property type="component" value="Unassembled WGS sequence"/>
</dbReference>
<keyword evidence="1" id="KW-0812">Transmembrane</keyword>
<gene>
    <name evidence="4" type="ORF">BOX15_Mlig024565g2</name>
</gene>
<dbReference type="Gene3D" id="2.60.40.10">
    <property type="entry name" value="Immunoglobulins"/>
    <property type="match status" value="1"/>
</dbReference>
<dbReference type="SUPFAM" id="SSF48726">
    <property type="entry name" value="Immunoglobulin"/>
    <property type="match status" value="1"/>
</dbReference>
<keyword evidence="5" id="KW-1185">Reference proteome</keyword>
<feature type="transmembrane region" description="Helical" evidence="1">
    <location>
        <begin position="234"/>
        <end position="255"/>
    </location>
</feature>
<evidence type="ECO:0000256" key="1">
    <source>
        <dbReference type="SAM" id="Phobius"/>
    </source>
</evidence>
<evidence type="ECO:0000259" key="3">
    <source>
        <dbReference type="PROSITE" id="PS50835"/>
    </source>
</evidence>
<name>A0A267F9V2_9PLAT</name>
<dbReference type="SMART" id="SM00408">
    <property type="entry name" value="IGc2"/>
    <property type="match status" value="1"/>
</dbReference>
<feature type="chain" id="PRO_5013306489" description="Ig-like domain-containing protein" evidence="2">
    <location>
        <begin position="27"/>
        <end position="274"/>
    </location>
</feature>